<dbReference type="AlphaFoldDB" id="A0A0K0GQR6"/>
<name>A0A0K0GQR6_XANOP</name>
<evidence type="ECO:0000313" key="1">
    <source>
        <dbReference type="EMBL" id="ACD61280.1"/>
    </source>
</evidence>
<keyword evidence="1" id="KW-0418">Kinase</keyword>
<dbReference type="Proteomes" id="UP000001740">
    <property type="component" value="Chromosome"/>
</dbReference>
<evidence type="ECO:0000313" key="2">
    <source>
        <dbReference type="Proteomes" id="UP000001740"/>
    </source>
</evidence>
<sequence>MRATARAAVAKVPPDRNVAGEVLAPCGNMLARYDGNTCLGLPHCA</sequence>
<protein>
    <submittedName>
        <fullName evidence="1">Multi-sensor hybrid histidine kinase</fullName>
    </submittedName>
</protein>
<proteinExistence type="predicted"/>
<keyword evidence="1" id="KW-0808">Transferase</keyword>
<accession>A0A0K0GQR6</accession>
<gene>
    <name evidence="1" type="ordered locus">PXO_02933</name>
</gene>
<dbReference type="EMBL" id="CP000967">
    <property type="protein sequence ID" value="ACD61280.1"/>
    <property type="molecule type" value="Genomic_DNA"/>
</dbReference>
<dbReference type="GO" id="GO:0016301">
    <property type="term" value="F:kinase activity"/>
    <property type="evidence" value="ECO:0007669"/>
    <property type="project" value="UniProtKB-KW"/>
</dbReference>
<organism evidence="1 2">
    <name type="scientific">Xanthomonas oryzae pv. oryzae (strain PXO99A)</name>
    <dbReference type="NCBI Taxonomy" id="360094"/>
    <lineage>
        <taxon>Bacteria</taxon>
        <taxon>Pseudomonadati</taxon>
        <taxon>Pseudomonadota</taxon>
        <taxon>Gammaproteobacteria</taxon>
        <taxon>Lysobacterales</taxon>
        <taxon>Lysobacteraceae</taxon>
        <taxon>Xanthomonas</taxon>
    </lineage>
</organism>
<dbReference type="KEGG" id="xop:PXO_02933"/>
<dbReference type="HOGENOM" id="CLU_3207024_0_0_6"/>
<reference evidence="1 2" key="1">
    <citation type="journal article" date="2008" name="BMC Genomics">
        <title>Genome sequence and rapid evolution of the rice pathogen Xanthomonas oryzae pv. oryzae PXO99A.</title>
        <authorList>
            <person name="Salzberg S.L."/>
            <person name="Sommer D.D."/>
            <person name="Schatz M.C."/>
            <person name="Phillippy A.M."/>
            <person name="Rabinowicz P.D."/>
            <person name="Tsuge S."/>
            <person name="Furutani A."/>
            <person name="Ochiai H."/>
            <person name="Delcher A.L."/>
            <person name="Kelley D."/>
            <person name="Madupu R."/>
            <person name="Puiu D."/>
            <person name="Radune D."/>
            <person name="Shumway M."/>
            <person name="Trapnell C."/>
            <person name="Aparna G."/>
            <person name="Jha G."/>
            <person name="Pandey A."/>
            <person name="Patil P.B."/>
            <person name="Ishihara H."/>
            <person name="Meyer D.F."/>
            <person name="Szurek B."/>
            <person name="Verdier V."/>
            <person name="Koebnik R."/>
            <person name="Dow J.M."/>
            <person name="Ryan R.P."/>
            <person name="Hirata H."/>
            <person name="Tsuyumu S."/>
            <person name="Won Lee S."/>
            <person name="Seo Y.S."/>
            <person name="Sriariyanum M."/>
            <person name="Ronald P.C."/>
            <person name="Sonti R.V."/>
            <person name="Van Sluys M.A."/>
            <person name="Leach J.E."/>
            <person name="White F.F."/>
            <person name="Bogdanove A.J."/>
        </authorList>
    </citation>
    <scope>NUCLEOTIDE SEQUENCE [LARGE SCALE GENOMIC DNA]</scope>
    <source>
        <strain evidence="1 2">PXO99A</strain>
    </source>
</reference>